<dbReference type="InterPro" id="IPR056415">
    <property type="entry name" value="DCX2_DCDC1"/>
</dbReference>
<dbReference type="Pfam" id="PF24478">
    <property type="entry name" value="DCX2_DCDC1"/>
    <property type="match status" value="4"/>
</dbReference>
<feature type="transmembrane region" description="Helical" evidence="3">
    <location>
        <begin position="868"/>
        <end position="888"/>
    </location>
</feature>
<dbReference type="PANTHER" id="PTHR46302">
    <property type="entry name" value="DOUBLECORTIN DOMAIN-CONTAINING PROTEIN 1"/>
    <property type="match status" value="1"/>
</dbReference>
<feature type="domain" description="Doublecortin" evidence="4">
    <location>
        <begin position="1421"/>
        <end position="1477"/>
    </location>
</feature>
<proteinExistence type="predicted"/>
<feature type="coiled-coil region" evidence="1">
    <location>
        <begin position="335"/>
        <end position="362"/>
    </location>
</feature>
<gene>
    <name evidence="5" type="primary">DCDC1</name>
</gene>
<feature type="transmembrane region" description="Helical" evidence="3">
    <location>
        <begin position="469"/>
        <end position="492"/>
    </location>
</feature>
<dbReference type="Proteomes" id="UP000694620">
    <property type="component" value="Chromosome 2"/>
</dbReference>
<accession>A0A8C4X559</accession>
<evidence type="ECO:0000259" key="4">
    <source>
        <dbReference type="PROSITE" id="PS50309"/>
    </source>
</evidence>
<sequence>MLVFICSQQLLCWVTTNPLHRALLFLVASKVTLSGSTGAQSAPIIRKDHACFIYGLSLLQLLFLSQHRLLTTLSRQPCIIKVMAYKNGSRSVYARVAAPTMKMLLEECTLKLMLNSAARRVFLANGKEAHEPQDIPHGADVYISTGEPFADPLKKIKDHLSLSKEASWTINGIVFPNDAKRGRTKPSLSKRMRKLTAKNTIRLLVFKNGTGKDGCEVISAVDQIEKFLDQCTVRLNLTSPARVLFDWDGKRIEDISQVPMLDSCLQNSITPLRGPIWVSKGEGFSPSGAKVYIQGVIWALHEKLKPSREYSEQLNWALDNCIEKITRKDILSLTTEDLYNNKEKVDNLIDELQAAIKKHKGQLFKLTPQLQAEEQQCAGYVYQHIKQLSTSGGVLQGLQLKVYENGQSTGGITVYLNRKEVERGCENDIKTMMDRLLQMIHQRLQFCADYSPSGLNLFPTSLDLILRGFIYFIYIFHFIIYCILLPVCTFLFRWEACVGFPENYNYSSQQLVYHQHITVDFHSHFLQLKEDPQVVIYASITVTSRILFPLVLKAGVILSRAMPQLCLAADDHSITLRTKDGASVEAYKLRIQKRYLLFFCKLHRCFLEEVTQTEEYNHQGAWSAEHQKTDSSFANKVKSNVSDTNQTQVSRPIDTQPMPSGVPVESPQLTVALVRKLEDKHPKATAQRWAIKHEGTAKVGQWKFSKVENPLWNKLTYMWPVLPNGDLNEEFNWPLEGSLIPHAPPLRKPSILHAPESHIHIRLRVLRNGEKDQTKAITTTGPDIGGPGKCTVILNLPFAARRLFDADGRELTDLKVTQRDQLVYVSCGEKFIDPKLSVAEYKKRIILSNLESDISLIRNYWAMHRNEGALSLSFSFILLPFSVSINIVTSSISTHLNHMVLFLFFPRPLPLSVRNLPVHRQQFEFKDGYISNCKVPSLVVGVLGGVVQLGSEIHLVEKKPDDINQRWIPIEEDRYGVANQKWGWISDIKVLSAFYSTQMDQEITAANQASLCTFTVSGKEELDQQGFFFYTNQSNTNTKITVCLACARALRGKIILTKLPPGNSFSCATGCKKSRLNPSGPFKCLSVVKVGTDLFASEAENTLRYYEEILNSLRKETSMQTISQEISAARTQQSVKIMAYRNGAGYKDGQLIIATTMPMLLSMCTTRLELSSAACRLYTADGTPVFRVSELMAWAVNECFLASNTEEQEENQDSELAIHQEDDTASGKLAQDIPENNKSLKPAFKSKHVHITSETLDSLDEMLLTLILRNPVDVWVSCGEPFLPLQALEKKEQTQKQNWLHKEKALADLVKKRHKMRHLEGRRISAMLPCRMIPTKSPVQPVVVEGGWMEPSQEEVKLMEDIQNIEVHLAEVQNVQSKKQIHFVQNISACEGDLYHLPSVKRVLVFVNGGNLKEGVFAWGKSIEELLDSCTIKLGMRKSAQILYTLEGKEISSMDEIERDMVICASSGEPFMTTKAKKQSIEIRANYARVRKDEGPEATDIVVNPKRNPKVRVSVSSQMHSHTQHTTSLSP</sequence>
<name>A0A8C4X559_ERPCA</name>
<evidence type="ECO:0000313" key="5">
    <source>
        <dbReference type="Ensembl" id="ENSECRP00000006257.1"/>
    </source>
</evidence>
<dbReference type="SUPFAM" id="SSF89837">
    <property type="entry name" value="Doublecortin (DC)"/>
    <property type="match status" value="5"/>
</dbReference>
<keyword evidence="6" id="KW-1185">Reference proteome</keyword>
<evidence type="ECO:0000313" key="6">
    <source>
        <dbReference type="Proteomes" id="UP000694620"/>
    </source>
</evidence>
<dbReference type="PROSITE" id="PS50309">
    <property type="entry name" value="DC"/>
    <property type="match status" value="1"/>
</dbReference>
<dbReference type="GO" id="GO:0030496">
    <property type="term" value="C:midbody"/>
    <property type="evidence" value="ECO:0007669"/>
    <property type="project" value="TreeGrafter"/>
</dbReference>
<reference evidence="5" key="1">
    <citation type="submission" date="2021-06" db="EMBL/GenBank/DDBJ databases">
        <authorList>
            <consortium name="Wellcome Sanger Institute Data Sharing"/>
        </authorList>
    </citation>
    <scope>NUCLEOTIDE SEQUENCE [LARGE SCALE GENOMIC DNA]</scope>
</reference>
<dbReference type="InterPro" id="IPR043188">
    <property type="entry name" value="DCDC1"/>
</dbReference>
<dbReference type="Ensembl" id="ENSECRT00000006357.1">
    <property type="protein sequence ID" value="ENSECRP00000006257.1"/>
    <property type="gene ID" value="ENSECRG00000004133.1"/>
</dbReference>
<evidence type="ECO:0000256" key="3">
    <source>
        <dbReference type="SAM" id="Phobius"/>
    </source>
</evidence>
<dbReference type="Gene3D" id="3.10.20.230">
    <property type="entry name" value="Doublecortin domain"/>
    <property type="match status" value="1"/>
</dbReference>
<feature type="compositionally biased region" description="Polar residues" evidence="2">
    <location>
        <begin position="1514"/>
        <end position="1531"/>
    </location>
</feature>
<feature type="compositionally biased region" description="Polar residues" evidence="2">
    <location>
        <begin position="640"/>
        <end position="650"/>
    </location>
</feature>
<dbReference type="CDD" id="cd17155">
    <property type="entry name" value="DCX_DCDC1"/>
    <property type="match status" value="1"/>
</dbReference>
<evidence type="ECO:0000256" key="2">
    <source>
        <dbReference type="SAM" id="MobiDB-lite"/>
    </source>
</evidence>
<dbReference type="CDD" id="cd17158">
    <property type="entry name" value="DCX3_DCDC5"/>
    <property type="match status" value="1"/>
</dbReference>
<dbReference type="CDD" id="cd17159">
    <property type="entry name" value="DCX4_DCDC5"/>
    <property type="match status" value="1"/>
</dbReference>
<dbReference type="GO" id="GO:0008017">
    <property type="term" value="F:microtubule binding"/>
    <property type="evidence" value="ECO:0007669"/>
    <property type="project" value="InterPro"/>
</dbReference>
<keyword evidence="3" id="KW-0472">Membrane</keyword>
<keyword evidence="3" id="KW-0812">Transmembrane</keyword>
<feature type="region of interest" description="Disordered" evidence="2">
    <location>
        <begin position="1507"/>
        <end position="1531"/>
    </location>
</feature>
<dbReference type="GeneTree" id="ENSGT00940000163628"/>
<dbReference type="InterPro" id="IPR003533">
    <property type="entry name" value="Doublecortin_dom"/>
</dbReference>
<reference evidence="5" key="3">
    <citation type="submission" date="2025-09" db="UniProtKB">
        <authorList>
            <consortium name="Ensembl"/>
        </authorList>
    </citation>
    <scope>IDENTIFICATION</scope>
</reference>
<dbReference type="CDD" id="cd17157">
    <property type="entry name" value="DCX2_DCDC5"/>
    <property type="match status" value="1"/>
</dbReference>
<dbReference type="GO" id="GO:1902412">
    <property type="term" value="P:regulation of mitotic cytokinesis"/>
    <property type="evidence" value="ECO:0007669"/>
    <property type="project" value="InterPro"/>
</dbReference>
<evidence type="ECO:0000256" key="1">
    <source>
        <dbReference type="SAM" id="Coils"/>
    </source>
</evidence>
<dbReference type="SMART" id="SM00537">
    <property type="entry name" value="DCX"/>
    <property type="match status" value="2"/>
</dbReference>
<dbReference type="GO" id="GO:0035556">
    <property type="term" value="P:intracellular signal transduction"/>
    <property type="evidence" value="ECO:0007669"/>
    <property type="project" value="InterPro"/>
</dbReference>
<dbReference type="PANTHER" id="PTHR46302:SF3">
    <property type="entry name" value="DOUBLECORTIN DOMAIN-CONTAINING PROTEIN 1"/>
    <property type="match status" value="1"/>
</dbReference>
<protein>
    <submittedName>
        <fullName evidence="5">Doublecortin domain containing 1</fullName>
    </submittedName>
</protein>
<dbReference type="CDD" id="cd17156">
    <property type="entry name" value="DCX1_DCDC5"/>
    <property type="match status" value="1"/>
</dbReference>
<dbReference type="InterPro" id="IPR057424">
    <property type="entry name" value="Ubiquitin_DCDC1"/>
</dbReference>
<keyword evidence="3" id="KW-1133">Transmembrane helix</keyword>
<feature type="region of interest" description="Disordered" evidence="2">
    <location>
        <begin position="640"/>
        <end position="664"/>
    </location>
</feature>
<organism evidence="5 6">
    <name type="scientific">Erpetoichthys calabaricus</name>
    <name type="common">Rope fish</name>
    <name type="synonym">Calamoichthys calabaricus</name>
    <dbReference type="NCBI Taxonomy" id="27687"/>
    <lineage>
        <taxon>Eukaryota</taxon>
        <taxon>Metazoa</taxon>
        <taxon>Chordata</taxon>
        <taxon>Craniata</taxon>
        <taxon>Vertebrata</taxon>
        <taxon>Euteleostomi</taxon>
        <taxon>Actinopterygii</taxon>
        <taxon>Polypteriformes</taxon>
        <taxon>Polypteridae</taxon>
        <taxon>Erpetoichthys</taxon>
    </lineage>
</organism>
<dbReference type="InterPro" id="IPR036572">
    <property type="entry name" value="Doublecortin_dom_sf"/>
</dbReference>
<dbReference type="Pfam" id="PF25510">
    <property type="entry name" value="Ubiquitin_DCDC1"/>
    <property type="match status" value="1"/>
</dbReference>
<reference evidence="5" key="2">
    <citation type="submission" date="2025-08" db="UniProtKB">
        <authorList>
            <consortium name="Ensembl"/>
        </authorList>
    </citation>
    <scope>IDENTIFICATION</scope>
</reference>
<keyword evidence="1" id="KW-0175">Coiled coil</keyword>